<proteinExistence type="predicted"/>
<organism evidence="2 3">
    <name type="scientific">Capitella teleta</name>
    <name type="common">Polychaete worm</name>
    <dbReference type="NCBI Taxonomy" id="283909"/>
    <lineage>
        <taxon>Eukaryota</taxon>
        <taxon>Metazoa</taxon>
        <taxon>Spiralia</taxon>
        <taxon>Lophotrochozoa</taxon>
        <taxon>Annelida</taxon>
        <taxon>Polychaeta</taxon>
        <taxon>Sedentaria</taxon>
        <taxon>Scolecida</taxon>
        <taxon>Capitellidae</taxon>
        <taxon>Capitella</taxon>
    </lineage>
</organism>
<reference evidence="3" key="2">
    <citation type="journal article" date="2013" name="Nature">
        <title>Insights into bilaterian evolution from three spiralian genomes.</title>
        <authorList>
            <person name="Simakov O."/>
            <person name="Marletaz F."/>
            <person name="Cho S.J."/>
            <person name="Edsinger-Gonzales E."/>
            <person name="Havlak P."/>
            <person name="Hellsten U."/>
            <person name="Kuo D.H."/>
            <person name="Larsson T."/>
            <person name="Lv J."/>
            <person name="Arendt D."/>
            <person name="Savage R."/>
            <person name="Osoegawa K."/>
            <person name="de Jong P."/>
            <person name="Grimwood J."/>
            <person name="Chapman J.A."/>
            <person name="Shapiro H."/>
            <person name="Aerts A."/>
            <person name="Otillar R.P."/>
            <person name="Terry A.Y."/>
            <person name="Boore J.L."/>
            <person name="Grigoriev I.V."/>
            <person name="Lindberg D.R."/>
            <person name="Seaver E.C."/>
            <person name="Weisblat D.A."/>
            <person name="Putnam N.H."/>
            <person name="Rokhsar D.S."/>
        </authorList>
    </citation>
    <scope>NUCLEOTIDE SEQUENCE</scope>
    <source>
        <strain evidence="3">I ESC-2004</strain>
    </source>
</reference>
<evidence type="ECO:0000313" key="2">
    <source>
        <dbReference type="EnsemblMetazoa" id="CapteP195672"/>
    </source>
</evidence>
<protein>
    <submittedName>
        <fullName evidence="2">Uncharacterized protein</fullName>
    </submittedName>
</protein>
<dbReference type="AlphaFoldDB" id="X1ZVD1"/>
<reference evidence="2" key="3">
    <citation type="submission" date="2015-06" db="UniProtKB">
        <authorList>
            <consortium name="EnsemblMetazoa"/>
        </authorList>
    </citation>
    <scope>IDENTIFICATION</scope>
</reference>
<accession>X1ZVD1</accession>
<dbReference type="HOGENOM" id="CLU_1671027_0_0_1"/>
<dbReference type="Proteomes" id="UP000014760">
    <property type="component" value="Unassembled WGS sequence"/>
</dbReference>
<keyword evidence="3" id="KW-1185">Reference proteome</keyword>
<reference evidence="3" key="1">
    <citation type="submission" date="2012-12" db="EMBL/GenBank/DDBJ databases">
        <authorList>
            <person name="Hellsten U."/>
            <person name="Grimwood J."/>
            <person name="Chapman J.A."/>
            <person name="Shapiro H."/>
            <person name="Aerts A."/>
            <person name="Otillar R.P."/>
            <person name="Terry A.Y."/>
            <person name="Boore J.L."/>
            <person name="Simakov O."/>
            <person name="Marletaz F."/>
            <person name="Cho S.-J."/>
            <person name="Edsinger-Gonzales E."/>
            <person name="Havlak P."/>
            <person name="Kuo D.-H."/>
            <person name="Larsson T."/>
            <person name="Lv J."/>
            <person name="Arendt D."/>
            <person name="Savage R."/>
            <person name="Osoegawa K."/>
            <person name="de Jong P."/>
            <person name="Lindberg D.R."/>
            <person name="Seaver E.C."/>
            <person name="Weisblat D.A."/>
            <person name="Putnam N.H."/>
            <person name="Grigoriev I.V."/>
            <person name="Rokhsar D.S."/>
        </authorList>
    </citation>
    <scope>NUCLEOTIDE SEQUENCE</scope>
    <source>
        <strain evidence="3">I ESC-2004</strain>
    </source>
</reference>
<keyword evidence="1" id="KW-0472">Membrane</keyword>
<keyword evidence="1" id="KW-1133">Transmembrane helix</keyword>
<sequence>MADPSVQIAGGKCNNRLVAHFADETVSFCVVWFMYKTIFVLFLHSYRWSAKDFATAHQMEVQSGNFSLDQSQFCSKAMNVVGGFGAQKVWVGVHWDNALEVHWDNLLQISRKEDFDNVDLGDVVSLFPEPKPLEGHPGTSRAAIRLVFQGVDLSTYLM</sequence>
<dbReference type="EMBL" id="AMQN01000463">
    <property type="status" value="NOT_ANNOTATED_CDS"/>
    <property type="molecule type" value="Genomic_DNA"/>
</dbReference>
<keyword evidence="1" id="KW-0812">Transmembrane</keyword>
<evidence type="ECO:0000313" key="3">
    <source>
        <dbReference type="Proteomes" id="UP000014760"/>
    </source>
</evidence>
<name>X1ZVD1_CAPTE</name>
<evidence type="ECO:0000256" key="1">
    <source>
        <dbReference type="SAM" id="Phobius"/>
    </source>
</evidence>
<dbReference type="EnsemblMetazoa" id="CapteT195672">
    <property type="protein sequence ID" value="CapteP195672"/>
    <property type="gene ID" value="CapteG195672"/>
</dbReference>
<feature type="transmembrane region" description="Helical" evidence="1">
    <location>
        <begin position="25"/>
        <end position="43"/>
    </location>
</feature>